<protein>
    <submittedName>
        <fullName evidence="3">Toxic anion resistance protein (TelA)</fullName>
    </submittedName>
</protein>
<comment type="similarity">
    <text evidence="1">Belongs to the TelA family.</text>
</comment>
<gene>
    <name evidence="3" type="ORF">CULFYP111_01459</name>
</gene>
<evidence type="ECO:0000256" key="2">
    <source>
        <dbReference type="SAM" id="Coils"/>
    </source>
</evidence>
<reference evidence="3" key="1">
    <citation type="submission" date="2019-11" db="EMBL/GenBank/DDBJ databases">
        <authorList>
            <person name="Feng L."/>
        </authorList>
    </citation>
    <scope>NUCLEOTIDE SEQUENCE</scope>
    <source>
        <strain evidence="3">CUreolyticusLFYP111</strain>
    </source>
</reference>
<dbReference type="EMBL" id="CACRSK010000006">
    <property type="protein sequence ID" value="VYT07076.1"/>
    <property type="molecule type" value="Genomic_DNA"/>
</dbReference>
<dbReference type="AlphaFoldDB" id="A0A6N2TUF1"/>
<organism evidence="3">
    <name type="scientific">Campylobacter ureolyticus</name>
    <dbReference type="NCBI Taxonomy" id="827"/>
    <lineage>
        <taxon>Bacteria</taxon>
        <taxon>Pseudomonadati</taxon>
        <taxon>Campylobacterota</taxon>
        <taxon>Epsilonproteobacteria</taxon>
        <taxon>Campylobacterales</taxon>
        <taxon>Campylobacteraceae</taxon>
        <taxon>Campylobacter</taxon>
    </lineage>
</organism>
<dbReference type="RefSeq" id="WP_156847721.1">
    <property type="nucleotide sequence ID" value="NZ_CACRSK010000006.1"/>
</dbReference>
<evidence type="ECO:0000313" key="3">
    <source>
        <dbReference type="EMBL" id="VYT07076.1"/>
    </source>
</evidence>
<dbReference type="PANTHER" id="PTHR38432:SF1">
    <property type="entry name" value="TELA-LIKE PROTEIN SAOUHSC_01408"/>
    <property type="match status" value="1"/>
</dbReference>
<dbReference type="Pfam" id="PF05816">
    <property type="entry name" value="TelA"/>
    <property type="match status" value="1"/>
</dbReference>
<name>A0A6N2TUF1_9BACT</name>
<keyword evidence="2" id="KW-0175">Coiled coil</keyword>
<dbReference type="PANTHER" id="PTHR38432">
    <property type="entry name" value="TELA-LIKE PROTEIN SAOUHSC_01408"/>
    <property type="match status" value="1"/>
</dbReference>
<dbReference type="InterPro" id="IPR008863">
    <property type="entry name" value="Toxic_anion-R_TelA"/>
</dbReference>
<sequence length="379" mass="43755">MNDLVALLQNREINTENLIFKDEISKKLKDEISNKTVELLKKLTNKSEDEIKEILNIITNDEINKLESSSVLLSKSLLDFEKIEDNKTNSISREILNLNNEFEKINPNNYNFKENKFLSFLPFITKPINRYLNKFKSIKENIDNIILNLENAQKLLKEDNITLINDKKNYKKVAISLQRKSIMFQTLLECIEQNLSNLQGDEKEFYEKSIVLNLSKKLRSIYEILAVTRQGIFSTNILVNTNEELIENITNIKVVTKRAIEIGVSMAVCLENQKNVINVVNQTKNFTNEIILQNSNAIKDQSATISQISGASTLDLEVLKTSFENIKEAINIINLSKEENLKKLKSEIKAFEDLTANFEEKIQKQEKENELKEKFKIGD</sequence>
<feature type="coiled-coil region" evidence="2">
    <location>
        <begin position="334"/>
        <end position="368"/>
    </location>
</feature>
<accession>A0A6N2TUF1</accession>
<evidence type="ECO:0000256" key="1">
    <source>
        <dbReference type="ARBA" id="ARBA00005541"/>
    </source>
</evidence>
<proteinExistence type="inferred from homology"/>